<evidence type="ECO:0000256" key="3">
    <source>
        <dbReference type="ARBA" id="ARBA00022664"/>
    </source>
</evidence>
<dbReference type="OrthoDB" id="10257301at2759"/>
<dbReference type="FunFam" id="2.130.10.10:FF:000034">
    <property type="entry name" value="Pre-mRNA-processing factor 17, putative"/>
    <property type="match status" value="1"/>
</dbReference>
<evidence type="ECO:0000256" key="6">
    <source>
        <dbReference type="ARBA" id="ARBA00023187"/>
    </source>
</evidence>
<evidence type="ECO:0000256" key="8">
    <source>
        <dbReference type="ARBA" id="ARBA00068146"/>
    </source>
</evidence>
<evidence type="ECO:0000256" key="1">
    <source>
        <dbReference type="ARBA" id="ARBA00004123"/>
    </source>
</evidence>
<evidence type="ECO:0000313" key="11">
    <source>
        <dbReference type="Proteomes" id="UP000182444"/>
    </source>
</evidence>
<dbReference type="GO" id="GO:0000398">
    <property type="term" value="P:mRNA splicing, via spliceosome"/>
    <property type="evidence" value="ECO:0007669"/>
    <property type="project" value="InterPro"/>
</dbReference>
<organism evidence="10 11">
    <name type="scientific">Yarrowia lipolytica</name>
    <name type="common">Candida lipolytica</name>
    <dbReference type="NCBI Taxonomy" id="4952"/>
    <lineage>
        <taxon>Eukaryota</taxon>
        <taxon>Fungi</taxon>
        <taxon>Dikarya</taxon>
        <taxon>Ascomycota</taxon>
        <taxon>Saccharomycotina</taxon>
        <taxon>Dipodascomycetes</taxon>
        <taxon>Dipodascales</taxon>
        <taxon>Dipodascales incertae sedis</taxon>
        <taxon>Yarrowia</taxon>
    </lineage>
</organism>
<dbReference type="PROSITE" id="PS50082">
    <property type="entry name" value="WD_REPEATS_2"/>
    <property type="match status" value="4"/>
</dbReference>
<dbReference type="InterPro" id="IPR032847">
    <property type="entry name" value="PRPF17"/>
</dbReference>
<dbReference type="InterPro" id="IPR015943">
    <property type="entry name" value="WD40/YVTN_repeat-like_dom_sf"/>
</dbReference>
<evidence type="ECO:0000256" key="2">
    <source>
        <dbReference type="ARBA" id="ARBA00022574"/>
    </source>
</evidence>
<dbReference type="EMBL" id="CP017556">
    <property type="protein sequence ID" value="AOW04724.1"/>
    <property type="molecule type" value="Genomic_DNA"/>
</dbReference>
<dbReference type="GO" id="GO:0003729">
    <property type="term" value="F:mRNA binding"/>
    <property type="evidence" value="ECO:0007669"/>
    <property type="project" value="TreeGrafter"/>
</dbReference>
<dbReference type="RefSeq" id="XP_503358.2">
    <property type="nucleotide sequence ID" value="XM_503358.2"/>
</dbReference>
<name>A0A1H6PTX4_YARLL</name>
<dbReference type="Pfam" id="PF00400">
    <property type="entry name" value="WD40"/>
    <property type="match status" value="5"/>
</dbReference>
<protein>
    <recommendedName>
        <fullName evidence="8">Pre-mRNA-processing factor 17</fullName>
    </recommendedName>
</protein>
<evidence type="ECO:0000256" key="7">
    <source>
        <dbReference type="ARBA" id="ARBA00023242"/>
    </source>
</evidence>
<evidence type="ECO:0000256" key="4">
    <source>
        <dbReference type="ARBA" id="ARBA00022728"/>
    </source>
</evidence>
<dbReference type="CDD" id="cd00200">
    <property type="entry name" value="WD40"/>
    <property type="match status" value="1"/>
</dbReference>
<dbReference type="PANTHER" id="PTHR43979:SF1">
    <property type="entry name" value="PRE-MRNA-PROCESSING FACTOR 17"/>
    <property type="match status" value="1"/>
</dbReference>
<dbReference type="AlphaFoldDB" id="A0A1H6PTX4"/>
<dbReference type="Gene3D" id="2.130.10.10">
    <property type="entry name" value="YVTN repeat-like/Quinoprotein amine dehydrogenase"/>
    <property type="match status" value="1"/>
</dbReference>
<dbReference type="PANTHER" id="PTHR43979">
    <property type="entry name" value="PRE-MRNA-PROCESSING FACTOR 17"/>
    <property type="match status" value="1"/>
</dbReference>
<evidence type="ECO:0000313" key="10">
    <source>
        <dbReference type="EMBL" id="AOW04724.1"/>
    </source>
</evidence>
<dbReference type="InterPro" id="IPR036322">
    <property type="entry name" value="WD40_repeat_dom_sf"/>
</dbReference>
<dbReference type="KEGG" id="yli:2910304"/>
<dbReference type="SMART" id="SM00320">
    <property type="entry name" value="WD40"/>
    <property type="match status" value="7"/>
</dbReference>
<dbReference type="VEuPathDB" id="FungiDB:YALI0_D27346g"/>
<dbReference type="PROSITE" id="PS50294">
    <property type="entry name" value="WD_REPEATS_REGION"/>
    <property type="match status" value="4"/>
</dbReference>
<keyword evidence="3" id="KW-0507">mRNA processing</keyword>
<evidence type="ECO:0000256" key="9">
    <source>
        <dbReference type="SAM" id="MobiDB-lite"/>
    </source>
</evidence>
<sequence>MALLNAAPQADESPEEAQLVHKPAQRSTLADNTPTGHAQKEAFDASTFRQQHQDFKSTGVALDPSIATQGQLVHNQHVGGDNTQNNRPLKRHKKGEVGVLEGKKAYKGPWAAYDDEESTSEEEEEDDSVNDVEDNTNVVIADAETEPETVKESSILHVKGKDYLGRSFMHIPQDLGIKLTRDPGESEWHVPTRKAHTYTGHTGGVNALRLFPKAGHLLLSCGNDSKIKLWDVYHKRELIRTYSGHSRAVKDISFNNDGTRFLSASYDKSVKLWDTESGECLAQFSTGKIPNAVKFNPNNNNEFLAAMADRKIIHWDITTKETIQTYDHHLGPVNTITFVDENRRFMTTSDDKTVRVWDLQINVPIKYIADPAQHSMPSVQIHPSGNHVAAQSMDNQIVVFAAKDRFRQNRKKTFTGASSAGYAIEVNFSADGKYLMSGDTGGNAYFWDWKTCKLKSSFKAHDSALRCIAAHPQESSKLVTAGRGSEIKLWE</sequence>
<dbReference type="GO" id="GO:0071013">
    <property type="term" value="C:catalytic step 2 spliceosome"/>
    <property type="evidence" value="ECO:0007669"/>
    <property type="project" value="InterPro"/>
</dbReference>
<dbReference type="InterPro" id="IPR001680">
    <property type="entry name" value="WD40_rpt"/>
</dbReference>
<keyword evidence="2" id="KW-0853">WD repeat</keyword>
<dbReference type="GeneID" id="2910304"/>
<keyword evidence="5" id="KW-0677">Repeat</keyword>
<keyword evidence="7" id="KW-0539">Nucleus</keyword>
<proteinExistence type="predicted"/>
<feature type="compositionally biased region" description="Polar residues" evidence="9">
    <location>
        <begin position="25"/>
        <end position="36"/>
    </location>
</feature>
<feature type="region of interest" description="Disordered" evidence="9">
    <location>
        <begin position="1"/>
        <end position="56"/>
    </location>
</feature>
<dbReference type="PRINTS" id="PR00320">
    <property type="entry name" value="GPROTEINBRPT"/>
</dbReference>
<dbReference type="PROSITE" id="PS00678">
    <property type="entry name" value="WD_REPEATS_1"/>
    <property type="match status" value="1"/>
</dbReference>
<comment type="subcellular location">
    <subcellularLocation>
        <location evidence="1">Nucleus</location>
    </subcellularLocation>
</comment>
<gene>
    <name evidence="10" type="ORF">YALI1_D35966g</name>
</gene>
<reference evidence="10 11" key="1">
    <citation type="journal article" date="2016" name="PLoS ONE">
        <title>Sequence Assembly of Yarrowia lipolytica Strain W29/CLIB89 Shows Transposable Element Diversity.</title>
        <authorList>
            <person name="Magnan C."/>
            <person name="Yu J."/>
            <person name="Chang I."/>
            <person name="Jahn E."/>
            <person name="Kanomata Y."/>
            <person name="Wu J."/>
            <person name="Zeller M."/>
            <person name="Oakes M."/>
            <person name="Baldi P."/>
            <person name="Sandmeyer S."/>
        </authorList>
    </citation>
    <scope>NUCLEOTIDE SEQUENCE [LARGE SCALE GENOMIC DNA]</scope>
    <source>
        <strain evidence="11">CLIB89(W29)</strain>
    </source>
</reference>
<dbReference type="InterPro" id="IPR020472">
    <property type="entry name" value="WD40_PAC1"/>
</dbReference>
<dbReference type="VEuPathDB" id="FungiDB:YALI1_D35966g"/>
<keyword evidence="6" id="KW-0508">mRNA splicing</keyword>
<accession>A0A1H6PTX4</accession>
<feature type="compositionally biased region" description="Acidic residues" evidence="9">
    <location>
        <begin position="113"/>
        <end position="134"/>
    </location>
</feature>
<dbReference type="InterPro" id="IPR019775">
    <property type="entry name" value="WD40_repeat_CS"/>
</dbReference>
<dbReference type="Proteomes" id="UP000182444">
    <property type="component" value="Chromosome 1D"/>
</dbReference>
<dbReference type="SUPFAM" id="SSF50978">
    <property type="entry name" value="WD40 repeat-like"/>
    <property type="match status" value="1"/>
</dbReference>
<feature type="region of interest" description="Disordered" evidence="9">
    <location>
        <begin position="76"/>
        <end position="134"/>
    </location>
</feature>
<keyword evidence="4" id="KW-0747">Spliceosome</keyword>
<evidence type="ECO:0000256" key="5">
    <source>
        <dbReference type="ARBA" id="ARBA00022737"/>
    </source>
</evidence>
<dbReference type="eggNOG" id="KOG0282">
    <property type="taxonomic scope" value="Eukaryota"/>
</dbReference>